<keyword evidence="1" id="KW-0472">Membrane</keyword>
<accession>A0A1H5RFF9</accession>
<feature type="transmembrane region" description="Helical" evidence="1">
    <location>
        <begin position="39"/>
        <end position="60"/>
    </location>
</feature>
<keyword evidence="3" id="KW-1185">Reference proteome</keyword>
<gene>
    <name evidence="2" type="ORF">SAMN05421837_112226</name>
</gene>
<proteinExistence type="predicted"/>
<dbReference type="Proteomes" id="UP000198878">
    <property type="component" value="Unassembled WGS sequence"/>
</dbReference>
<keyword evidence="1" id="KW-1133">Transmembrane helix</keyword>
<sequence length="155" mass="17099">MTAPKGRGDILVGRSYTRSRRFPRMFGRMPGRDGGYLPGGPYTVTQGALFLVLLVVVWKLPLLDWLGPARWGLPLSAVFVRRARIESRTPLGWLAGLGTHLCAPAAGTVGRRSYRPARPEWHRAGLYVHLVDESETKTAGAASPLQLVLARNQER</sequence>
<name>A0A1H5RFF9_9PSEU</name>
<organism evidence="2 3">
    <name type="scientific">Amycolatopsis pretoriensis</name>
    <dbReference type="NCBI Taxonomy" id="218821"/>
    <lineage>
        <taxon>Bacteria</taxon>
        <taxon>Bacillati</taxon>
        <taxon>Actinomycetota</taxon>
        <taxon>Actinomycetes</taxon>
        <taxon>Pseudonocardiales</taxon>
        <taxon>Pseudonocardiaceae</taxon>
        <taxon>Amycolatopsis</taxon>
    </lineage>
</organism>
<keyword evidence="1" id="KW-0812">Transmembrane</keyword>
<evidence type="ECO:0000256" key="1">
    <source>
        <dbReference type="SAM" id="Phobius"/>
    </source>
</evidence>
<protein>
    <submittedName>
        <fullName evidence="2">Uncharacterized protein</fullName>
    </submittedName>
</protein>
<evidence type="ECO:0000313" key="2">
    <source>
        <dbReference type="EMBL" id="SEF37113.1"/>
    </source>
</evidence>
<dbReference type="EMBL" id="FNUJ01000012">
    <property type="protein sequence ID" value="SEF37113.1"/>
    <property type="molecule type" value="Genomic_DNA"/>
</dbReference>
<dbReference type="RefSeq" id="WP_244180888.1">
    <property type="nucleotide sequence ID" value="NZ_FNUJ01000012.1"/>
</dbReference>
<reference evidence="3" key="1">
    <citation type="submission" date="2016-10" db="EMBL/GenBank/DDBJ databases">
        <authorList>
            <person name="Varghese N."/>
            <person name="Submissions S."/>
        </authorList>
    </citation>
    <scope>NUCLEOTIDE SEQUENCE [LARGE SCALE GENOMIC DNA]</scope>
    <source>
        <strain evidence="3">DSM 44654</strain>
    </source>
</reference>
<evidence type="ECO:0000313" key="3">
    <source>
        <dbReference type="Proteomes" id="UP000198878"/>
    </source>
</evidence>
<dbReference type="STRING" id="218821.SAMN05421837_112226"/>
<dbReference type="AlphaFoldDB" id="A0A1H5RFF9"/>